<organism evidence="1 2">
    <name type="scientific">Rotaria socialis</name>
    <dbReference type="NCBI Taxonomy" id="392032"/>
    <lineage>
        <taxon>Eukaryota</taxon>
        <taxon>Metazoa</taxon>
        <taxon>Spiralia</taxon>
        <taxon>Gnathifera</taxon>
        <taxon>Rotifera</taxon>
        <taxon>Eurotatoria</taxon>
        <taxon>Bdelloidea</taxon>
        <taxon>Philodinida</taxon>
        <taxon>Philodinidae</taxon>
        <taxon>Rotaria</taxon>
    </lineage>
</organism>
<reference evidence="1" key="1">
    <citation type="submission" date="2021-02" db="EMBL/GenBank/DDBJ databases">
        <authorList>
            <person name="Nowell W R."/>
        </authorList>
    </citation>
    <scope>NUCLEOTIDE SEQUENCE</scope>
</reference>
<proteinExistence type="predicted"/>
<evidence type="ECO:0000313" key="1">
    <source>
        <dbReference type="EMBL" id="CAF4545317.1"/>
    </source>
</evidence>
<feature type="non-terminal residue" evidence="1">
    <location>
        <position position="1"/>
    </location>
</feature>
<protein>
    <submittedName>
        <fullName evidence="1">Uncharacterized protein</fullName>
    </submittedName>
</protein>
<comment type="caution">
    <text evidence="1">The sequence shown here is derived from an EMBL/GenBank/DDBJ whole genome shotgun (WGS) entry which is preliminary data.</text>
</comment>
<sequence>MFELATIKLNGPAQEWYYHQNDLIYNWTLFKQPNNHVSNDHECEEYDFKIIWLNGSGDG</sequence>
<dbReference type="AlphaFoldDB" id="A0A820YB22"/>
<dbReference type="Proteomes" id="UP000663851">
    <property type="component" value="Unassembled WGS sequence"/>
</dbReference>
<name>A0A820YB22_9BILA</name>
<dbReference type="EMBL" id="CAJOBO010005482">
    <property type="protein sequence ID" value="CAF4545317.1"/>
    <property type="molecule type" value="Genomic_DNA"/>
</dbReference>
<accession>A0A820YB22</accession>
<gene>
    <name evidence="1" type="ORF">HFQ381_LOCUS30565</name>
</gene>
<evidence type="ECO:0000313" key="2">
    <source>
        <dbReference type="Proteomes" id="UP000663851"/>
    </source>
</evidence>